<dbReference type="GO" id="GO:0016301">
    <property type="term" value="F:kinase activity"/>
    <property type="evidence" value="ECO:0007669"/>
    <property type="project" value="UniProtKB-KW"/>
</dbReference>
<organism evidence="1 2">
    <name type="scientific">Tropilaelaps mercedesae</name>
    <dbReference type="NCBI Taxonomy" id="418985"/>
    <lineage>
        <taxon>Eukaryota</taxon>
        <taxon>Metazoa</taxon>
        <taxon>Ecdysozoa</taxon>
        <taxon>Arthropoda</taxon>
        <taxon>Chelicerata</taxon>
        <taxon>Arachnida</taxon>
        <taxon>Acari</taxon>
        <taxon>Parasitiformes</taxon>
        <taxon>Mesostigmata</taxon>
        <taxon>Gamasina</taxon>
        <taxon>Dermanyssoidea</taxon>
        <taxon>Laelapidae</taxon>
        <taxon>Tropilaelaps</taxon>
    </lineage>
</organism>
<accession>A0A1V9XZQ8</accession>
<dbReference type="EMBL" id="MNPL01001633">
    <property type="protein sequence ID" value="OQR78954.1"/>
    <property type="molecule type" value="Genomic_DNA"/>
</dbReference>
<keyword evidence="2" id="KW-1185">Reference proteome</keyword>
<evidence type="ECO:0000313" key="1">
    <source>
        <dbReference type="EMBL" id="OQR78954.1"/>
    </source>
</evidence>
<comment type="caution">
    <text evidence="1">The sequence shown here is derived from an EMBL/GenBank/DDBJ whole genome shotgun (WGS) entry which is preliminary data.</text>
</comment>
<dbReference type="InParanoid" id="A0A1V9XZQ8"/>
<evidence type="ECO:0000313" key="2">
    <source>
        <dbReference type="Proteomes" id="UP000192247"/>
    </source>
</evidence>
<dbReference type="OrthoDB" id="275301at2759"/>
<reference evidence="1 2" key="1">
    <citation type="journal article" date="2017" name="Gigascience">
        <title>Draft genome of the honey bee ectoparasitic mite, Tropilaelaps mercedesae, is shaped by the parasitic life history.</title>
        <authorList>
            <person name="Dong X."/>
            <person name="Armstrong S.D."/>
            <person name="Xia D."/>
            <person name="Makepeace B.L."/>
            <person name="Darby A.C."/>
            <person name="Kadowaki T."/>
        </authorList>
    </citation>
    <scope>NUCLEOTIDE SEQUENCE [LARGE SCALE GENOMIC DNA]</scope>
    <source>
        <strain evidence="1">Wuxi-XJTLU</strain>
    </source>
</reference>
<dbReference type="Proteomes" id="UP000192247">
    <property type="component" value="Unassembled WGS sequence"/>
</dbReference>
<keyword evidence="1" id="KW-0808">Transferase</keyword>
<keyword evidence="1" id="KW-0418">Kinase</keyword>
<sequence length="244" mass="26837">MMERLGSVTLLGSCGSSASLISPMDTLEDSERVRHSDPLGPGERELRWSLLRVRCWDCWEEPGAWLKECDTDIEAELPLERAAIWHNDENNDCVAHGSGVENEDCSGKTAEEQPLYTGDIGSHDSGNKCTMGGGSVTTPLAAKLQPTNRKRPSYTMLLSPFVISSGLLSPPVDGGPLNGVEDNGGFYMLKKDSQRRQTIVKVMQEDKEQCLAHQRRRMASNGYSITTMERAHMAVPGLTRPLMS</sequence>
<gene>
    <name evidence="1" type="ORF">BIW11_02639</name>
</gene>
<dbReference type="AlphaFoldDB" id="A0A1V9XZQ8"/>
<proteinExistence type="predicted"/>
<protein>
    <submittedName>
        <fullName evidence="1">Mitogen-activated protein kinase kinase kinase 5-like</fullName>
    </submittedName>
</protein>
<name>A0A1V9XZQ8_9ACAR</name>